<evidence type="ECO:0000313" key="2">
    <source>
        <dbReference type="Proteomes" id="UP000195840"/>
    </source>
</evidence>
<name>A0AB73Q071_YERKR</name>
<evidence type="ECO:0000313" key="1">
    <source>
        <dbReference type="EMBL" id="OVZ78819.1"/>
    </source>
</evidence>
<gene>
    <name evidence="1" type="ORF">CBW52_17030</name>
</gene>
<dbReference type="Proteomes" id="UP000195840">
    <property type="component" value="Unassembled WGS sequence"/>
</dbReference>
<protein>
    <submittedName>
        <fullName evidence="1">Uncharacterized protein</fullName>
    </submittedName>
</protein>
<dbReference type="AlphaFoldDB" id="A0AB73Q071"/>
<accession>A0AB73Q071</accession>
<keyword evidence="2" id="KW-1185">Reference proteome</keyword>
<reference evidence="1 2" key="1">
    <citation type="submission" date="2017-05" db="EMBL/GenBank/DDBJ databases">
        <title>Whole genome sequencing of Yersinia kristensenii.</title>
        <authorList>
            <person name="Campioni F."/>
        </authorList>
    </citation>
    <scope>NUCLEOTIDE SEQUENCE [LARGE SCALE GENOMIC DNA]</scope>
    <source>
        <strain evidence="1 2">CFSAN060538</strain>
    </source>
</reference>
<comment type="caution">
    <text evidence="1">The sequence shown here is derived from an EMBL/GenBank/DDBJ whole genome shotgun (WGS) entry which is preliminary data.</text>
</comment>
<proteinExistence type="predicted"/>
<dbReference type="EMBL" id="NHOG01000019">
    <property type="protein sequence ID" value="OVZ78819.1"/>
    <property type="molecule type" value="Genomic_DNA"/>
</dbReference>
<organism evidence="1 2">
    <name type="scientific">Yersinia kristensenii</name>
    <dbReference type="NCBI Taxonomy" id="28152"/>
    <lineage>
        <taxon>Bacteria</taxon>
        <taxon>Pseudomonadati</taxon>
        <taxon>Pseudomonadota</taxon>
        <taxon>Gammaproteobacteria</taxon>
        <taxon>Enterobacterales</taxon>
        <taxon>Yersiniaceae</taxon>
        <taxon>Yersinia</taxon>
    </lineage>
</organism>
<sequence>MSQITHYLIILRLWRRSLSVSRSAPQVHCRFLPAIVPHLRGDCHNPQIISIFQSCNIIFQPCNIGRPFYQRGNKTISSCSLPLLSPSYTGYALEFLPLLFAPPIAVAGTTACKSIHSDNIGLLAINVVSLAIEVGEYPWHHPTFCCYASTIGWFTARLA</sequence>